<keyword evidence="5" id="KW-1185">Reference proteome</keyword>
<feature type="transmembrane region" description="Helical" evidence="2">
    <location>
        <begin position="109"/>
        <end position="134"/>
    </location>
</feature>
<sequence length="315" mass="33502">MPLTLCHPAAVLPLARGPLVLSALAAGSMAPDAAYFVRPPSGWERTLDPLVNATYTHSLPGMVGPDLLLGAGLLVLYVLLRRPVVALLPPRMSARLTARPPHRTRSRNGAGAVLTRAWWVLVSLQIGVLTHLIWDSFTHHDGWVVAHVAFLRADVTGDITIGRIVQHLSTLAGAAILAVWLWRRYQHQPQNARQQGIEMTVAPRSPYATGQASTPPRTQRPLAPAIRWSVLAGLLTAAVLGAAANLPGDTGDLTGTTLVETQLSLLITGAGAALAAALALYAALWHLTHRPCSRRHPARDTSRSGEPVPGAGCQV</sequence>
<dbReference type="EMBL" id="JBHSXS010000002">
    <property type="protein sequence ID" value="MFC6879463.1"/>
    <property type="molecule type" value="Genomic_DNA"/>
</dbReference>
<feature type="transmembrane region" description="Helical" evidence="2">
    <location>
        <begin position="164"/>
        <end position="182"/>
    </location>
</feature>
<organism evidence="4 5">
    <name type="scientific">Actinomadura yumaensis</name>
    <dbReference type="NCBI Taxonomy" id="111807"/>
    <lineage>
        <taxon>Bacteria</taxon>
        <taxon>Bacillati</taxon>
        <taxon>Actinomycetota</taxon>
        <taxon>Actinomycetes</taxon>
        <taxon>Streptosporangiales</taxon>
        <taxon>Thermomonosporaceae</taxon>
        <taxon>Actinomadura</taxon>
    </lineage>
</organism>
<accession>A0ABW2CEA3</accession>
<evidence type="ECO:0000313" key="5">
    <source>
        <dbReference type="Proteomes" id="UP001596380"/>
    </source>
</evidence>
<comment type="caution">
    <text evidence="4">The sequence shown here is derived from an EMBL/GenBank/DDBJ whole genome shotgun (WGS) entry which is preliminary data.</text>
</comment>
<feature type="region of interest" description="Disordered" evidence="1">
    <location>
        <begin position="293"/>
        <end position="315"/>
    </location>
</feature>
<evidence type="ECO:0000256" key="2">
    <source>
        <dbReference type="SAM" id="Phobius"/>
    </source>
</evidence>
<feature type="chain" id="PRO_5045575110" evidence="3">
    <location>
        <begin position="26"/>
        <end position="315"/>
    </location>
</feature>
<dbReference type="Proteomes" id="UP001596380">
    <property type="component" value="Unassembled WGS sequence"/>
</dbReference>
<dbReference type="InterPro" id="IPR025238">
    <property type="entry name" value="DUF4184"/>
</dbReference>
<feature type="transmembrane region" description="Helical" evidence="2">
    <location>
        <begin position="67"/>
        <end position="88"/>
    </location>
</feature>
<protein>
    <submittedName>
        <fullName evidence="4">DUF4184 family protein</fullName>
    </submittedName>
</protein>
<keyword evidence="2" id="KW-1133">Transmembrane helix</keyword>
<reference evidence="5" key="1">
    <citation type="journal article" date="2019" name="Int. J. Syst. Evol. Microbiol.">
        <title>The Global Catalogue of Microorganisms (GCM) 10K type strain sequencing project: providing services to taxonomists for standard genome sequencing and annotation.</title>
        <authorList>
            <consortium name="The Broad Institute Genomics Platform"/>
            <consortium name="The Broad Institute Genome Sequencing Center for Infectious Disease"/>
            <person name="Wu L."/>
            <person name="Ma J."/>
        </authorList>
    </citation>
    <scope>NUCLEOTIDE SEQUENCE [LARGE SCALE GENOMIC DNA]</scope>
    <source>
        <strain evidence="5">JCM 3369</strain>
    </source>
</reference>
<gene>
    <name evidence="4" type="ORF">ACFQKB_06750</name>
</gene>
<dbReference type="RefSeq" id="WP_160824069.1">
    <property type="nucleotide sequence ID" value="NZ_JBHSXS010000002.1"/>
</dbReference>
<name>A0ABW2CEA3_9ACTN</name>
<keyword evidence="2" id="KW-0472">Membrane</keyword>
<proteinExistence type="predicted"/>
<feature type="transmembrane region" description="Helical" evidence="2">
    <location>
        <begin position="225"/>
        <end position="243"/>
    </location>
</feature>
<keyword evidence="3" id="KW-0732">Signal</keyword>
<evidence type="ECO:0000256" key="1">
    <source>
        <dbReference type="SAM" id="MobiDB-lite"/>
    </source>
</evidence>
<keyword evidence="2" id="KW-0812">Transmembrane</keyword>
<evidence type="ECO:0000313" key="4">
    <source>
        <dbReference type="EMBL" id="MFC6879463.1"/>
    </source>
</evidence>
<feature type="signal peptide" evidence="3">
    <location>
        <begin position="1"/>
        <end position="25"/>
    </location>
</feature>
<evidence type="ECO:0000256" key="3">
    <source>
        <dbReference type="SAM" id="SignalP"/>
    </source>
</evidence>
<dbReference type="Pfam" id="PF13803">
    <property type="entry name" value="DUF4184"/>
    <property type="match status" value="1"/>
</dbReference>
<feature type="transmembrane region" description="Helical" evidence="2">
    <location>
        <begin position="263"/>
        <end position="285"/>
    </location>
</feature>